<reference evidence="1 2" key="1">
    <citation type="submission" date="2019-05" db="EMBL/GenBank/DDBJ databases">
        <authorList>
            <person name="Chen C."/>
        </authorList>
    </citation>
    <scope>NUCLEOTIDE SEQUENCE [LARGE SCALE GENOMIC DNA]</scope>
    <source>
        <strain evidence="1 2">HB172198</strain>
    </source>
</reference>
<dbReference type="EMBL" id="CP040396">
    <property type="protein sequence ID" value="QCT01220.1"/>
    <property type="molecule type" value="Genomic_DNA"/>
</dbReference>
<organism evidence="1 2">
    <name type="scientific">Paenibacillus algicola</name>
    <dbReference type="NCBI Taxonomy" id="2565926"/>
    <lineage>
        <taxon>Bacteria</taxon>
        <taxon>Bacillati</taxon>
        <taxon>Bacillota</taxon>
        <taxon>Bacilli</taxon>
        <taxon>Bacillales</taxon>
        <taxon>Paenibacillaceae</taxon>
        <taxon>Paenibacillus</taxon>
    </lineage>
</organism>
<dbReference type="Proteomes" id="UP000300879">
    <property type="component" value="Chromosome"/>
</dbReference>
<gene>
    <name evidence="1" type="ORF">E6C60_0497</name>
</gene>
<evidence type="ECO:0000313" key="1">
    <source>
        <dbReference type="EMBL" id="QCT01220.1"/>
    </source>
</evidence>
<name>A0A4P8XIB2_9BACL</name>
<evidence type="ECO:0000313" key="2">
    <source>
        <dbReference type="Proteomes" id="UP000300879"/>
    </source>
</evidence>
<dbReference type="AlphaFoldDB" id="A0A4P8XIB2"/>
<protein>
    <submittedName>
        <fullName evidence="1">Uncharacterized protein</fullName>
    </submittedName>
</protein>
<sequence length="50" mass="5663">MNQKGGQSHAYSRCRQRKPLLQTVLYFAPARETTARLALRFSVAASLVLR</sequence>
<dbReference type="KEGG" id="palo:E6C60_0497"/>
<accession>A0A4P8XIB2</accession>
<keyword evidence="2" id="KW-1185">Reference proteome</keyword>
<proteinExistence type="predicted"/>